<reference evidence="12 13" key="1">
    <citation type="submission" date="2015-10" db="EMBL/GenBank/DDBJ databases">
        <title>Draft genome sequence of Streptomyces bungoensis DSM 41781, type strain for the species Streptomyces bungoensis.</title>
        <authorList>
            <person name="Ruckert C."/>
            <person name="Winkler A."/>
            <person name="Kalinowski J."/>
            <person name="Kampfer P."/>
            <person name="Glaeser S."/>
        </authorList>
    </citation>
    <scope>NUCLEOTIDE SEQUENCE [LARGE SCALE GENOMIC DNA]</scope>
    <source>
        <strain evidence="12 13">DSM 41781</strain>
    </source>
</reference>
<dbReference type="InterPro" id="IPR050482">
    <property type="entry name" value="Sensor_HK_TwoCompSys"/>
</dbReference>
<evidence type="ECO:0000256" key="9">
    <source>
        <dbReference type="SAM" id="Phobius"/>
    </source>
</evidence>
<feature type="transmembrane region" description="Helical" evidence="9">
    <location>
        <begin position="136"/>
        <end position="157"/>
    </location>
</feature>
<organism evidence="12 13">
    <name type="scientific">Streptomyces bungoensis</name>
    <dbReference type="NCBI Taxonomy" id="285568"/>
    <lineage>
        <taxon>Bacteria</taxon>
        <taxon>Bacillati</taxon>
        <taxon>Actinomycetota</taxon>
        <taxon>Actinomycetes</taxon>
        <taxon>Kitasatosporales</taxon>
        <taxon>Streptomycetaceae</taxon>
        <taxon>Streptomyces</taxon>
    </lineage>
</organism>
<evidence type="ECO:0000256" key="6">
    <source>
        <dbReference type="ARBA" id="ARBA00022777"/>
    </source>
</evidence>
<keyword evidence="9" id="KW-1133">Transmembrane helix</keyword>
<dbReference type="OrthoDB" id="227596at2"/>
<dbReference type="GO" id="GO:0005524">
    <property type="term" value="F:ATP binding"/>
    <property type="evidence" value="ECO:0007669"/>
    <property type="project" value="UniProtKB-KW"/>
</dbReference>
<dbReference type="InterPro" id="IPR003594">
    <property type="entry name" value="HATPase_dom"/>
</dbReference>
<feature type="transmembrane region" description="Helical" evidence="9">
    <location>
        <begin position="35"/>
        <end position="52"/>
    </location>
</feature>
<evidence type="ECO:0000256" key="2">
    <source>
        <dbReference type="ARBA" id="ARBA00012438"/>
    </source>
</evidence>
<name>A0A117RB65_9ACTN</name>
<dbReference type="Proteomes" id="UP000053024">
    <property type="component" value="Unassembled WGS sequence"/>
</dbReference>
<feature type="domain" description="Histidine kinase/HSP90-like ATPase" evidence="10">
    <location>
        <begin position="302"/>
        <end position="388"/>
    </location>
</feature>
<protein>
    <recommendedName>
        <fullName evidence="2">histidine kinase</fullName>
        <ecNumber evidence="2">2.7.13.3</ecNumber>
    </recommendedName>
</protein>
<evidence type="ECO:0000256" key="3">
    <source>
        <dbReference type="ARBA" id="ARBA00022553"/>
    </source>
</evidence>
<dbReference type="GO" id="GO:0046983">
    <property type="term" value="F:protein dimerization activity"/>
    <property type="evidence" value="ECO:0007669"/>
    <property type="project" value="InterPro"/>
</dbReference>
<keyword evidence="9" id="KW-0472">Membrane</keyword>
<keyword evidence="7" id="KW-0067">ATP-binding</keyword>
<comment type="caution">
    <text evidence="12">The sequence shown here is derived from an EMBL/GenBank/DDBJ whole genome shotgun (WGS) entry which is preliminary data.</text>
</comment>
<keyword evidence="13" id="KW-1185">Reference proteome</keyword>
<dbReference type="AlphaFoldDB" id="A0A117RB65"/>
<dbReference type="EC" id="2.7.13.3" evidence="2"/>
<feature type="transmembrane region" description="Helical" evidence="9">
    <location>
        <begin position="107"/>
        <end position="124"/>
    </location>
</feature>
<evidence type="ECO:0000256" key="4">
    <source>
        <dbReference type="ARBA" id="ARBA00022679"/>
    </source>
</evidence>
<evidence type="ECO:0000313" key="13">
    <source>
        <dbReference type="Proteomes" id="UP000053024"/>
    </source>
</evidence>
<dbReference type="Pfam" id="PF02518">
    <property type="entry name" value="HATPase_c"/>
    <property type="match status" value="1"/>
</dbReference>
<dbReference type="RefSeq" id="WP_061926388.1">
    <property type="nucleotide sequence ID" value="NZ_KQ948863.1"/>
</dbReference>
<keyword evidence="9" id="KW-0812">Transmembrane</keyword>
<dbReference type="InterPro" id="IPR036890">
    <property type="entry name" value="HATPase_C_sf"/>
</dbReference>
<feature type="transmembrane region" description="Helical" evidence="9">
    <location>
        <begin position="59"/>
        <end position="76"/>
    </location>
</feature>
<dbReference type="PANTHER" id="PTHR24421:SF10">
    <property type="entry name" value="NITRATE_NITRITE SENSOR PROTEIN NARQ"/>
    <property type="match status" value="1"/>
</dbReference>
<dbReference type="InterPro" id="IPR011712">
    <property type="entry name" value="Sig_transdc_His_kin_sub3_dim/P"/>
</dbReference>
<sequence>MEGKWPGWGADAGLVVLTFLPTLLSQPYVDTSGPAWASLAAYEASGVVVVLLRRRLPATALVVGFGALVVALVGSAGEGAKLSPLVFLPTAVLFYNLGSHCVSWRRTVSAVLGVVVLGVAGLWLNRMTTDSSDFRGGLDVLAALAPMPLAWVTGFAARTRQALLAAAEQRAAEARRTQALEAAQAAQRERARIAGEMHDVVAHSLTLLVVHAETLRARGGELPDWARVQVDGLAAAGRQSSGELRDLLGMLRDPADAVPLRPVPNLGELDALLDSHRAAGGTVELTMGIARGVPGAVQLAGYRVVQEALVNARRHAPGAPVRVTVEVVAGGLRCEVVNGRAVRRGAAGAGIGLGLVSMEKRVVALGGDLTTGPTGDGGFRVVATMPLECAGV</sequence>
<dbReference type="Gene3D" id="1.20.5.1930">
    <property type="match status" value="1"/>
</dbReference>
<dbReference type="GO" id="GO:0000155">
    <property type="term" value="F:phosphorelay sensor kinase activity"/>
    <property type="evidence" value="ECO:0007669"/>
    <property type="project" value="InterPro"/>
</dbReference>
<dbReference type="SUPFAM" id="SSF55874">
    <property type="entry name" value="ATPase domain of HSP90 chaperone/DNA topoisomerase II/histidine kinase"/>
    <property type="match status" value="1"/>
</dbReference>
<dbReference type="STRING" id="285568.AQJ66_24615"/>
<evidence type="ECO:0000256" key="7">
    <source>
        <dbReference type="ARBA" id="ARBA00022840"/>
    </source>
</evidence>
<proteinExistence type="predicted"/>
<dbReference type="PANTHER" id="PTHR24421">
    <property type="entry name" value="NITRATE/NITRITE SENSOR PROTEIN NARX-RELATED"/>
    <property type="match status" value="1"/>
</dbReference>
<dbReference type="Gene3D" id="3.30.565.10">
    <property type="entry name" value="Histidine kinase-like ATPase, C-terminal domain"/>
    <property type="match status" value="1"/>
</dbReference>
<comment type="catalytic activity">
    <reaction evidence="1">
        <text>ATP + protein L-histidine = ADP + protein N-phospho-L-histidine.</text>
        <dbReference type="EC" id="2.7.13.3"/>
    </reaction>
</comment>
<evidence type="ECO:0000256" key="1">
    <source>
        <dbReference type="ARBA" id="ARBA00000085"/>
    </source>
</evidence>
<dbReference type="CDD" id="cd16917">
    <property type="entry name" value="HATPase_UhpB-NarQ-NarX-like"/>
    <property type="match status" value="1"/>
</dbReference>
<dbReference type="GO" id="GO:0016020">
    <property type="term" value="C:membrane"/>
    <property type="evidence" value="ECO:0007669"/>
    <property type="project" value="InterPro"/>
</dbReference>
<gene>
    <name evidence="12" type="ORF">AQJ66_24615</name>
</gene>
<keyword evidence="3" id="KW-0597">Phosphoprotein</keyword>
<evidence type="ECO:0000313" key="12">
    <source>
        <dbReference type="EMBL" id="KUN81166.1"/>
    </source>
</evidence>
<evidence type="ECO:0000256" key="8">
    <source>
        <dbReference type="ARBA" id="ARBA00023012"/>
    </source>
</evidence>
<evidence type="ECO:0000256" key="5">
    <source>
        <dbReference type="ARBA" id="ARBA00022741"/>
    </source>
</evidence>
<keyword evidence="4" id="KW-0808">Transferase</keyword>
<dbReference type="Pfam" id="PF07730">
    <property type="entry name" value="HisKA_3"/>
    <property type="match status" value="1"/>
</dbReference>
<keyword evidence="5" id="KW-0547">Nucleotide-binding</keyword>
<dbReference type="EMBL" id="LMWX01000042">
    <property type="protein sequence ID" value="KUN81166.1"/>
    <property type="molecule type" value="Genomic_DNA"/>
</dbReference>
<evidence type="ECO:0000259" key="10">
    <source>
        <dbReference type="Pfam" id="PF02518"/>
    </source>
</evidence>
<evidence type="ECO:0000259" key="11">
    <source>
        <dbReference type="Pfam" id="PF07730"/>
    </source>
</evidence>
<keyword evidence="8" id="KW-0902">Two-component regulatory system</keyword>
<keyword evidence="6 12" id="KW-0418">Kinase</keyword>
<accession>A0A117RB65</accession>
<feature type="domain" description="Signal transduction histidine kinase subgroup 3 dimerisation and phosphoacceptor" evidence="11">
    <location>
        <begin position="189"/>
        <end position="255"/>
    </location>
</feature>